<evidence type="ECO:0000256" key="2">
    <source>
        <dbReference type="ARBA" id="ARBA00022723"/>
    </source>
</evidence>
<dbReference type="InterPro" id="IPR005000">
    <property type="entry name" value="Aldolase/citrate-lyase_domain"/>
</dbReference>
<name>A0A1G7K2Y7_9EURY</name>
<keyword evidence="2" id="KW-0479">Metal-binding</keyword>
<dbReference type="InterPro" id="IPR040442">
    <property type="entry name" value="Pyrv_kinase-like_dom_sf"/>
</dbReference>
<sequence>MTTSHPANDLVSTLNDGGVALGVLDNAYSPTLVEYYGELGVDFVWLDFEHGGPDPWHGPRLADLLRAAERTDVELLVRLPDTDPTLVRKALDLGVRNVFLPRVETADEVRTAVRSARFRYDDGPGDRGLASPRASRWGLADDYVATEDRETCVGVTIETAASVENLDEILSVPELGFVFVGPFDLSVSLGHPGEIDHPDVQEAVEMTRSKAVEAGVPVGGLGFGMDDVNEKAANGYQILNLGSTTAALEGAVTGWLDDYEEEGE</sequence>
<evidence type="ECO:0000313" key="5">
    <source>
        <dbReference type="EMBL" id="SDF31450.1"/>
    </source>
</evidence>
<dbReference type="EMBL" id="FNBO01000003">
    <property type="protein sequence ID" value="SDF31450.1"/>
    <property type="molecule type" value="Genomic_DNA"/>
</dbReference>
<evidence type="ECO:0000259" key="4">
    <source>
        <dbReference type="Pfam" id="PF03328"/>
    </source>
</evidence>
<dbReference type="Pfam" id="PF03328">
    <property type="entry name" value="HpcH_HpaI"/>
    <property type="match status" value="1"/>
</dbReference>
<dbReference type="RefSeq" id="WP_149798038.1">
    <property type="nucleotide sequence ID" value="NZ_FNBO01000003.1"/>
</dbReference>
<gene>
    <name evidence="5" type="ORF">SAMN04488067_103176</name>
</gene>
<dbReference type="AlphaFoldDB" id="A0A1G7K2Y7"/>
<organism evidence="5 6">
    <name type="scientific">Halorubrum xinjiangense</name>
    <dbReference type="NCBI Taxonomy" id="261291"/>
    <lineage>
        <taxon>Archaea</taxon>
        <taxon>Methanobacteriati</taxon>
        <taxon>Methanobacteriota</taxon>
        <taxon>Stenosarchaea group</taxon>
        <taxon>Halobacteria</taxon>
        <taxon>Halobacteriales</taxon>
        <taxon>Haloferacaceae</taxon>
        <taxon>Halorubrum</taxon>
    </lineage>
</organism>
<dbReference type="GO" id="GO:0046872">
    <property type="term" value="F:metal ion binding"/>
    <property type="evidence" value="ECO:0007669"/>
    <property type="project" value="UniProtKB-KW"/>
</dbReference>
<accession>A0A1G7K2Y7</accession>
<comment type="similarity">
    <text evidence="1">Belongs to the HpcH/HpaI aldolase family.</text>
</comment>
<dbReference type="GO" id="GO:0005737">
    <property type="term" value="C:cytoplasm"/>
    <property type="evidence" value="ECO:0007669"/>
    <property type="project" value="TreeGrafter"/>
</dbReference>
<dbReference type="OrthoDB" id="142679at2157"/>
<proteinExistence type="inferred from homology"/>
<dbReference type="PANTHER" id="PTHR30502">
    <property type="entry name" value="2-KETO-3-DEOXY-L-RHAMNONATE ALDOLASE"/>
    <property type="match status" value="1"/>
</dbReference>
<evidence type="ECO:0000313" key="6">
    <source>
        <dbReference type="Proteomes" id="UP000324020"/>
    </source>
</evidence>
<dbReference type="Proteomes" id="UP000324020">
    <property type="component" value="Unassembled WGS sequence"/>
</dbReference>
<evidence type="ECO:0000256" key="3">
    <source>
        <dbReference type="ARBA" id="ARBA00023239"/>
    </source>
</evidence>
<dbReference type="SUPFAM" id="SSF51621">
    <property type="entry name" value="Phosphoenolpyruvate/pyruvate domain"/>
    <property type="match status" value="1"/>
</dbReference>
<dbReference type="PANTHER" id="PTHR30502:SF0">
    <property type="entry name" value="PHOSPHOENOLPYRUVATE CARBOXYLASE FAMILY PROTEIN"/>
    <property type="match status" value="1"/>
</dbReference>
<dbReference type="InterPro" id="IPR015813">
    <property type="entry name" value="Pyrv/PenolPyrv_kinase-like_dom"/>
</dbReference>
<reference evidence="5 6" key="1">
    <citation type="submission" date="2016-10" db="EMBL/GenBank/DDBJ databases">
        <authorList>
            <person name="Varghese N."/>
            <person name="Submissions S."/>
        </authorList>
    </citation>
    <scope>NUCLEOTIDE SEQUENCE [LARGE SCALE GENOMIC DNA]</scope>
    <source>
        <strain evidence="5 6">CGMCC 1.3527</strain>
    </source>
</reference>
<keyword evidence="3" id="KW-0456">Lyase</keyword>
<feature type="domain" description="HpcH/HpaI aldolase/citrate lyase" evidence="4">
    <location>
        <begin position="28"/>
        <end position="246"/>
    </location>
</feature>
<dbReference type="Gene3D" id="3.20.20.60">
    <property type="entry name" value="Phosphoenolpyruvate-binding domains"/>
    <property type="match status" value="1"/>
</dbReference>
<keyword evidence="6" id="KW-1185">Reference proteome</keyword>
<dbReference type="GO" id="GO:0016832">
    <property type="term" value="F:aldehyde-lyase activity"/>
    <property type="evidence" value="ECO:0007669"/>
    <property type="project" value="TreeGrafter"/>
</dbReference>
<protein>
    <submittedName>
        <fullName evidence="5">2-dehydro-3-deoxyglucarate aldolase</fullName>
    </submittedName>
</protein>
<evidence type="ECO:0000256" key="1">
    <source>
        <dbReference type="ARBA" id="ARBA00005568"/>
    </source>
</evidence>
<dbReference type="InterPro" id="IPR050251">
    <property type="entry name" value="HpcH-HpaI_aldolase"/>
</dbReference>